<dbReference type="OrthoDB" id="77656at2759"/>
<keyword evidence="2" id="KW-1185">Reference proteome</keyword>
<dbReference type="Proteomes" id="UP000011083">
    <property type="component" value="Unassembled WGS sequence"/>
</dbReference>
<evidence type="ECO:0000313" key="1">
    <source>
        <dbReference type="EMBL" id="ELR25414.1"/>
    </source>
</evidence>
<dbReference type="Pfam" id="PF22978">
    <property type="entry name" value="HAD_Pex22"/>
    <property type="match status" value="1"/>
</dbReference>
<name>L8HII9_ACACF</name>
<gene>
    <name evidence="1" type="ORF">ACA1_293850</name>
</gene>
<sequence>MAAMTAAGSDVEVAAAAVGLMSSVKGRRVSCATRGVVLEFDNDADADAAAGHHRPRLIESAVPVLLLLARYTDLYLITECDDDSTEEAVRSLLAARGLLAAGLNPHKALFCSTPLGRVHMARQLESHMHIDGNAAVAEGLHRHVARLGVVVAGAPPERQGGAEGVLWAATLSEMFGSRE</sequence>
<dbReference type="VEuPathDB" id="AmoebaDB:ACA1_293850"/>
<dbReference type="GeneID" id="14926467"/>
<dbReference type="EMBL" id="KB007805">
    <property type="protein sequence ID" value="ELR25414.1"/>
    <property type="molecule type" value="Genomic_DNA"/>
</dbReference>
<dbReference type="RefSeq" id="XP_004368169.1">
    <property type="nucleotide sequence ID" value="XM_004368112.1"/>
</dbReference>
<dbReference type="PANTHER" id="PTHR34126:SF1">
    <property type="entry name" value="PEROXISOME BIOGENESIS PROTEIN 22"/>
    <property type="match status" value="1"/>
</dbReference>
<dbReference type="InterPro" id="IPR037485">
    <property type="entry name" value="PEX22"/>
</dbReference>
<organism evidence="1 2">
    <name type="scientific">Acanthamoeba castellanii (strain ATCC 30010 / Neff)</name>
    <dbReference type="NCBI Taxonomy" id="1257118"/>
    <lineage>
        <taxon>Eukaryota</taxon>
        <taxon>Amoebozoa</taxon>
        <taxon>Discosea</taxon>
        <taxon>Longamoebia</taxon>
        <taxon>Centramoebida</taxon>
        <taxon>Acanthamoebidae</taxon>
        <taxon>Acanthamoeba</taxon>
    </lineage>
</organism>
<reference evidence="1 2" key="1">
    <citation type="journal article" date="2013" name="Genome Biol.">
        <title>Genome of Acanthamoeba castellanii highlights extensive lateral gene transfer and early evolution of tyrosine kinase signaling.</title>
        <authorList>
            <person name="Clarke M."/>
            <person name="Lohan A.J."/>
            <person name="Liu B."/>
            <person name="Lagkouvardos I."/>
            <person name="Roy S."/>
            <person name="Zafar N."/>
            <person name="Bertelli C."/>
            <person name="Schilde C."/>
            <person name="Kianianmomeni A."/>
            <person name="Burglin T.R."/>
            <person name="Frech C."/>
            <person name="Turcotte B."/>
            <person name="Kopec K.O."/>
            <person name="Synnott J.M."/>
            <person name="Choo C."/>
            <person name="Paponov I."/>
            <person name="Finkler A."/>
            <person name="Soon Heng Tan C."/>
            <person name="Hutchins A.P."/>
            <person name="Weinmeier T."/>
            <person name="Rattei T."/>
            <person name="Chu J.S."/>
            <person name="Gimenez G."/>
            <person name="Irimia M."/>
            <person name="Rigden D.J."/>
            <person name="Fitzpatrick D.A."/>
            <person name="Lorenzo-Morales J."/>
            <person name="Bateman A."/>
            <person name="Chiu C.H."/>
            <person name="Tang P."/>
            <person name="Hegemann P."/>
            <person name="Fromm H."/>
            <person name="Raoult D."/>
            <person name="Greub G."/>
            <person name="Miranda-Saavedra D."/>
            <person name="Chen N."/>
            <person name="Nash P."/>
            <person name="Ginger M.L."/>
            <person name="Horn M."/>
            <person name="Schaap P."/>
            <person name="Caler L."/>
            <person name="Loftus B."/>
        </authorList>
    </citation>
    <scope>NUCLEOTIDE SEQUENCE [LARGE SCALE GENOMIC DNA]</scope>
    <source>
        <strain evidence="1 2">Neff</strain>
    </source>
</reference>
<proteinExistence type="predicted"/>
<dbReference type="OMA" id="YLITECD"/>
<dbReference type="PANTHER" id="PTHR34126">
    <property type="entry name" value="PEROXISOME BIOGENESIS PROTEIN 22"/>
    <property type="match status" value="1"/>
</dbReference>
<dbReference type="AlphaFoldDB" id="L8HII9"/>
<evidence type="ECO:0000313" key="2">
    <source>
        <dbReference type="Proteomes" id="UP000011083"/>
    </source>
</evidence>
<dbReference type="GO" id="GO:0007031">
    <property type="term" value="P:peroxisome organization"/>
    <property type="evidence" value="ECO:0007669"/>
    <property type="project" value="InterPro"/>
</dbReference>
<protein>
    <submittedName>
        <fullName evidence="1">Uncharacterized protein</fullName>
    </submittedName>
</protein>
<dbReference type="KEGG" id="acan:ACA1_293850"/>
<accession>L8HII9</accession>